<evidence type="ECO:0000313" key="2">
    <source>
        <dbReference type="Proteomes" id="UP000002383"/>
    </source>
</evidence>
<dbReference type="eggNOG" id="ENOG502ZN3C">
    <property type="taxonomic scope" value="Bacteria"/>
</dbReference>
<reference evidence="1 2" key="1">
    <citation type="journal article" date="2011" name="Stand. Genomic Sci.">
        <title>Complete genome sequence of 'Thioalkalivibrio sulfidophilus' HL-EbGr7.</title>
        <authorList>
            <person name="Muyzer G."/>
            <person name="Sorokin D.Y."/>
            <person name="Mavromatis K."/>
            <person name="Lapidus A."/>
            <person name="Clum A."/>
            <person name="Ivanova N."/>
            <person name="Pati A."/>
            <person name="d'Haeseleer P."/>
            <person name="Woyke T."/>
            <person name="Kyrpides N.C."/>
        </authorList>
    </citation>
    <scope>NUCLEOTIDE SEQUENCE [LARGE SCALE GENOMIC DNA]</scope>
    <source>
        <strain evidence="1 2">HL-EbGR7</strain>
    </source>
</reference>
<proteinExistence type="predicted"/>
<protein>
    <submittedName>
        <fullName evidence="1">Uncharacterized protein</fullName>
    </submittedName>
</protein>
<evidence type="ECO:0000313" key="1">
    <source>
        <dbReference type="EMBL" id="ACL73495.1"/>
    </source>
</evidence>
<sequence>MSETDQEKDRETPEDLVLWLMREARAGNLPKGPELDAALTALDEEMTRLAGTLKVEHLGPGVGMADMKAEHVYRLVVRHHVWDTTTAGWGLKICDGLDNNDLRPMWPVQGVGRLRRQQLVAALPEFFRGYAAAVAAAGKADTPAGRRVKELAGLL</sequence>
<dbReference type="KEGG" id="tgr:Tgr7_2417"/>
<dbReference type="EMBL" id="CP001339">
    <property type="protein sequence ID" value="ACL73495.1"/>
    <property type="molecule type" value="Genomic_DNA"/>
</dbReference>
<dbReference type="AlphaFoldDB" id="B8GLE0"/>
<organism evidence="1 2">
    <name type="scientific">Thioalkalivibrio sulfidiphilus (strain HL-EbGR7)</name>
    <dbReference type="NCBI Taxonomy" id="396588"/>
    <lineage>
        <taxon>Bacteria</taxon>
        <taxon>Pseudomonadati</taxon>
        <taxon>Pseudomonadota</taxon>
        <taxon>Gammaproteobacteria</taxon>
        <taxon>Chromatiales</taxon>
        <taxon>Ectothiorhodospiraceae</taxon>
        <taxon>Thioalkalivibrio</taxon>
    </lineage>
</organism>
<accession>B8GLE0</accession>
<dbReference type="Proteomes" id="UP000002383">
    <property type="component" value="Chromosome"/>
</dbReference>
<dbReference type="STRING" id="396588.Tgr7_2417"/>
<gene>
    <name evidence="1" type="ordered locus">Tgr7_2417</name>
</gene>
<keyword evidence="2" id="KW-1185">Reference proteome</keyword>
<dbReference type="HOGENOM" id="CLU_1758000_0_0_6"/>
<name>B8GLE0_THISH</name>
<dbReference type="OrthoDB" id="5783149at2"/>